<feature type="region of interest" description="Disordered" evidence="2">
    <location>
        <begin position="169"/>
        <end position="189"/>
    </location>
</feature>
<evidence type="ECO:0000313" key="5">
    <source>
        <dbReference type="Proteomes" id="UP000601435"/>
    </source>
</evidence>
<feature type="compositionally biased region" description="Basic and acidic residues" evidence="2">
    <location>
        <begin position="169"/>
        <end position="179"/>
    </location>
</feature>
<feature type="compositionally biased region" description="Basic and acidic residues" evidence="2">
    <location>
        <begin position="145"/>
        <end position="157"/>
    </location>
</feature>
<keyword evidence="5" id="KW-1185">Reference proteome</keyword>
<feature type="chain" id="PRO_5032358787" evidence="3">
    <location>
        <begin position="25"/>
        <end position="1430"/>
    </location>
</feature>
<evidence type="ECO:0000256" key="1">
    <source>
        <dbReference type="SAM" id="Coils"/>
    </source>
</evidence>
<reference evidence="4" key="1">
    <citation type="submission" date="2021-02" db="EMBL/GenBank/DDBJ databases">
        <authorList>
            <person name="Dougan E. K."/>
            <person name="Rhodes N."/>
            <person name="Thang M."/>
            <person name="Chan C."/>
        </authorList>
    </citation>
    <scope>NUCLEOTIDE SEQUENCE</scope>
</reference>
<keyword evidence="3" id="KW-0732">Signal</keyword>
<comment type="caution">
    <text evidence="4">The sequence shown here is derived from an EMBL/GenBank/DDBJ whole genome shotgun (WGS) entry which is preliminary data.</text>
</comment>
<dbReference type="OrthoDB" id="407203at2759"/>
<dbReference type="Proteomes" id="UP000601435">
    <property type="component" value="Unassembled WGS sequence"/>
</dbReference>
<evidence type="ECO:0000256" key="3">
    <source>
        <dbReference type="SAM" id="SignalP"/>
    </source>
</evidence>
<name>A0A812YFF9_9DINO</name>
<organism evidence="4 5">
    <name type="scientific">Symbiodinium necroappetens</name>
    <dbReference type="NCBI Taxonomy" id="1628268"/>
    <lineage>
        <taxon>Eukaryota</taxon>
        <taxon>Sar</taxon>
        <taxon>Alveolata</taxon>
        <taxon>Dinophyceae</taxon>
        <taxon>Suessiales</taxon>
        <taxon>Symbiodiniaceae</taxon>
        <taxon>Symbiodinium</taxon>
    </lineage>
</organism>
<evidence type="ECO:0000256" key="2">
    <source>
        <dbReference type="SAM" id="MobiDB-lite"/>
    </source>
</evidence>
<feature type="coiled-coil region" evidence="1">
    <location>
        <begin position="82"/>
        <end position="109"/>
    </location>
</feature>
<proteinExistence type="predicted"/>
<protein>
    <submittedName>
        <fullName evidence="4">Pol protein</fullName>
    </submittedName>
</protein>
<dbReference type="EMBL" id="CAJNJA010041252">
    <property type="protein sequence ID" value="CAE7773321.1"/>
    <property type="molecule type" value="Genomic_DNA"/>
</dbReference>
<gene>
    <name evidence="4" type="primary">pol</name>
    <name evidence="4" type="ORF">SNEC2469_LOCUS22606</name>
</gene>
<feature type="region of interest" description="Disordered" evidence="2">
    <location>
        <begin position="137"/>
        <end position="157"/>
    </location>
</feature>
<feature type="signal peptide" evidence="3">
    <location>
        <begin position="1"/>
        <end position="24"/>
    </location>
</feature>
<evidence type="ECO:0000313" key="4">
    <source>
        <dbReference type="EMBL" id="CAE7773321.1"/>
    </source>
</evidence>
<keyword evidence="1" id="KW-0175">Coiled coil</keyword>
<sequence>MIQVRRFLMMTWLLGFFESPGIHSYKLSESPPINTTNSREPTVFREVEKNLVHEAGEVNTMSEPHEGATNDTAGFSDLATNLEFLLLKVAQLETELKAAHTEIDTIKEHVGLDVQHVAMPRKGFRDPNAATDDLKKALGKHHHQRETPNYDPKNHKDSVADTSEALLERQDETSERSLDETGIIPISSSGPSIPFDLGCSGREPHASVDGHELTINFGGFNCWLSVAGTRRNINLPFGSRKVTLPHAPPLSHELQRAVSMMRDLLRAEGCNTADIFHCMAKKVADRLFAPPMTFLPDQLKTVVNTGRDYVQRMMNMMMDLGIPADCDPNNPIECMTEKVADQLFAPPMTFLPDQLKAVVNTGTESVQRVLSMMTDLLNTAHCDRGNTFDCMAQHVFHWLPQQLHTVVNAGQEGVDRVFAMIRDLLNTAHCDRSNTFDCMAQHVFHWLPQPLHTVVNAGQEGVDRVFAMIRDLLNTPHCDRGNVFHCMAKRVASYVMQFEPPLNSMPGPVVVLAGSNVNSVKSLMAMGDDLTHCQNLESGHEVMKCLGYKIIERVPPLSYLNQLGDVIPEYLETFAKAATSLAMKALRGGTSLIEKASVSQFPPVGNMPVRHQQGNLVVEVHSQELHPSLLQFFSGQEKQGVPVPEFEDGGDVHLANLITQFHGREADSGSCLAFAPRTKTGAHVGNHQEATKDDWTTAKKEDFVQLEPWAVPCDNTWMKENWNKWQGYSFYTGEQAVEKCLTVKFALNIQPVVSVILGLSFELLPEELFEVITTVCWPNQFPGGLDLSVLRSEIKTANHLLFSRTLRLAKRFGNHTDFAKENLGTGYETWRSSLGIDKGESGSAIEAMSLVDSNRSEVSGGAKTESWYWRTEPEEVYLASIDYGDSMEPNRTWEVRGEDAMLRLSEMQEARKQDREEVIELFNLQANSGKSNFHIQGLLDGNVVEMGVQMGFGPFQSPSRRVPLADIGVQFAAVLTAIPWISVETKKTAIAALKDFWPGHDVLVGPEPADKSSMVAWFKSEDADSAWNSSVGSWQAHVTKGSVTKKVEAGHGATYPVVYLTGDTNTGIDFGQIMKPDFTICSVTRYLGGEGGANKQILQHDQWHWFHGHWRGHVGVAHYNHWVTHPQGPHWRQHPGLTGWLVMCGNSAGVVFRGKERRNVGETAALKSHADAHLYINEGRQTGESSDFGVMEVIVWNRALSEDEMWTSMEYLNAKLGPLERQPADQSSMVAWFKSEDASAAWKSAVGSWQGRATRGSPTRKVEAGHGAKFPVAYLAGDVHTGYDFGQIMKQDFTICSVTRYVEGGVQKRILQHNQPNWLHGHWGGKVGVTHYNTWVNEEGQLTGLTDWLVLCGNSAGVVFRGQERKNLGQHTPVKSSPDAHLYINDGHFTESSDFGVMEVIVWNRALSEDEMWTSMEYLNAKLSHRPESA</sequence>
<accession>A0A812YFF9</accession>